<dbReference type="Proteomes" id="UP000032142">
    <property type="component" value="Unassembled WGS sequence"/>
</dbReference>
<name>A0A0B0NUZ1_GOSAR</name>
<dbReference type="AlphaFoldDB" id="A0A0B0NUZ1"/>
<evidence type="ECO:0000313" key="1">
    <source>
        <dbReference type="EMBL" id="KHG14886.1"/>
    </source>
</evidence>
<dbReference type="EMBL" id="KN402515">
    <property type="protein sequence ID" value="KHG14886.1"/>
    <property type="molecule type" value="Genomic_DNA"/>
</dbReference>
<sequence length="22" mass="2453">MKMFFLLGLTGLCVAGHTLFRP</sequence>
<organism evidence="1 2">
    <name type="scientific">Gossypium arboreum</name>
    <name type="common">Tree cotton</name>
    <name type="synonym">Gossypium nanking</name>
    <dbReference type="NCBI Taxonomy" id="29729"/>
    <lineage>
        <taxon>Eukaryota</taxon>
        <taxon>Viridiplantae</taxon>
        <taxon>Streptophyta</taxon>
        <taxon>Embryophyta</taxon>
        <taxon>Tracheophyta</taxon>
        <taxon>Spermatophyta</taxon>
        <taxon>Magnoliopsida</taxon>
        <taxon>eudicotyledons</taxon>
        <taxon>Gunneridae</taxon>
        <taxon>Pentapetalae</taxon>
        <taxon>rosids</taxon>
        <taxon>malvids</taxon>
        <taxon>Malvales</taxon>
        <taxon>Malvaceae</taxon>
        <taxon>Malvoideae</taxon>
        <taxon>Gossypium</taxon>
    </lineage>
</organism>
<evidence type="ECO:0000313" key="2">
    <source>
        <dbReference type="Proteomes" id="UP000032142"/>
    </source>
</evidence>
<proteinExistence type="predicted"/>
<protein>
    <submittedName>
        <fullName evidence="1">Uncharacterized protein</fullName>
    </submittedName>
</protein>
<reference evidence="2" key="1">
    <citation type="submission" date="2014-09" db="EMBL/GenBank/DDBJ databases">
        <authorList>
            <person name="Mudge J."/>
            <person name="Ramaraj T."/>
            <person name="Lindquist I.E."/>
            <person name="Bharti A.K."/>
            <person name="Sundararajan A."/>
            <person name="Cameron C.T."/>
            <person name="Woodward J.E."/>
            <person name="May G.D."/>
            <person name="Brubaker C."/>
            <person name="Broadhvest J."/>
            <person name="Wilkins T.A."/>
        </authorList>
    </citation>
    <scope>NUCLEOTIDE SEQUENCE</scope>
    <source>
        <strain evidence="2">cv. AKA8401</strain>
    </source>
</reference>
<gene>
    <name evidence="1" type="ORF">F383_02606</name>
</gene>
<keyword evidence="2" id="KW-1185">Reference proteome</keyword>
<accession>A0A0B0NUZ1</accession>